<gene>
    <name evidence="1" type="ORF">O3P16_12200</name>
</gene>
<dbReference type="EMBL" id="JAQGEF010000014">
    <property type="protein sequence ID" value="MDA3615573.1"/>
    <property type="molecule type" value="Genomic_DNA"/>
</dbReference>
<dbReference type="PROSITE" id="PS51257">
    <property type="entry name" value="PROKAR_LIPOPROTEIN"/>
    <property type="match status" value="1"/>
</dbReference>
<proteinExistence type="predicted"/>
<comment type="caution">
    <text evidence="1">The sequence shown here is derived from an EMBL/GenBank/DDBJ whole genome shotgun (WGS) entry which is preliminary data.</text>
</comment>
<accession>A0ABT4UL56</accession>
<protein>
    <recommendedName>
        <fullName evidence="3">Lipoprotein</fullName>
    </recommendedName>
</protein>
<evidence type="ECO:0000313" key="1">
    <source>
        <dbReference type="EMBL" id="MDA3615573.1"/>
    </source>
</evidence>
<keyword evidence="2" id="KW-1185">Reference proteome</keyword>
<sequence length="338" mass="38600">MKKIIVFLHMKLKSILLIFTIATVAFIGCKSKKSLSGSDEIDATEFVDFFDDIKLPINLSDTSFKRKISDSAVIGEKIIGSFLNDTIFSKQFKESKPKVYAIGKFKNEDTETYLVLKAVQNKKEAYYVAVLDENYKYITNMFLIGKNIPRSEVSNVEIDTRLNFNIIEKYKQKDGSYNQFTEVKAYNNVGVFMVILTNGLKKGEHLEIINPIDTLPSTHKLSGDYEKNDRNFITIRDNNKSGKLNFFLYFDQDNGQECYGELKGEMTIVKADSAYYQSPTDPCKIGFKFSGNKVIIKEQVNCGNKRPMNCTFNASYTKKKAEVKKTEPKKTEQKKATK</sequence>
<evidence type="ECO:0000313" key="2">
    <source>
        <dbReference type="Proteomes" id="UP001210231"/>
    </source>
</evidence>
<evidence type="ECO:0008006" key="3">
    <source>
        <dbReference type="Google" id="ProtNLM"/>
    </source>
</evidence>
<organism evidence="1 2">
    <name type="scientific">Polluticaenibacter yanchengensis</name>
    <dbReference type="NCBI Taxonomy" id="3014562"/>
    <lineage>
        <taxon>Bacteria</taxon>
        <taxon>Pseudomonadati</taxon>
        <taxon>Bacteroidota</taxon>
        <taxon>Chitinophagia</taxon>
        <taxon>Chitinophagales</taxon>
        <taxon>Chitinophagaceae</taxon>
        <taxon>Polluticaenibacter</taxon>
    </lineage>
</organism>
<reference evidence="1 2" key="1">
    <citation type="submission" date="2022-12" db="EMBL/GenBank/DDBJ databases">
        <title>Chitinophagaceae gen. sp. nov., a new member of the family Chitinophagaceae, isolated from soil in a chemical factory.</title>
        <authorList>
            <person name="Ke Z."/>
        </authorList>
    </citation>
    <scope>NUCLEOTIDE SEQUENCE [LARGE SCALE GENOMIC DNA]</scope>
    <source>
        <strain evidence="1 2">LY-5</strain>
    </source>
</reference>
<dbReference type="Proteomes" id="UP001210231">
    <property type="component" value="Unassembled WGS sequence"/>
</dbReference>
<name>A0ABT4UL56_9BACT</name>